<reference evidence="14" key="1">
    <citation type="submission" date="2023-05" db="EMBL/GenBank/DDBJ databases">
        <authorList>
            <person name="Huff M."/>
        </authorList>
    </citation>
    <scope>NUCLEOTIDE SEQUENCE</scope>
</reference>
<dbReference type="PANTHER" id="PTHR12949:SF0">
    <property type="entry name" value="DNA-DIRECTED RNA POLYMERASE III SUBUNIT RPC3"/>
    <property type="match status" value="1"/>
</dbReference>
<dbReference type="Pfam" id="PF08221">
    <property type="entry name" value="HTH_9"/>
    <property type="match status" value="1"/>
</dbReference>
<dbReference type="FunFam" id="1.10.10.10:FF:000420">
    <property type="entry name" value="RNA polymerase III subunit, putative"/>
    <property type="match status" value="1"/>
</dbReference>
<dbReference type="Proteomes" id="UP000834106">
    <property type="component" value="Chromosome 13"/>
</dbReference>
<dbReference type="InterPro" id="IPR039748">
    <property type="entry name" value="RPC3"/>
</dbReference>
<evidence type="ECO:0000256" key="3">
    <source>
        <dbReference type="ARBA" id="ARBA00007206"/>
    </source>
</evidence>
<evidence type="ECO:0000313" key="14">
    <source>
        <dbReference type="EMBL" id="CAI9774126.1"/>
    </source>
</evidence>
<evidence type="ECO:0000259" key="11">
    <source>
        <dbReference type="Pfam" id="PF05645"/>
    </source>
</evidence>
<evidence type="ECO:0000256" key="1">
    <source>
        <dbReference type="ARBA" id="ARBA00004123"/>
    </source>
</evidence>
<feature type="domain" description="RNA polymerase III subunit RPC82-related helix-turn-helix" evidence="12">
    <location>
        <begin position="8"/>
        <end position="67"/>
    </location>
</feature>
<accession>A0AAD1ZTU7</accession>
<comment type="subunit">
    <text evidence="4 9">Component of the RNA polymerase III (Pol III) complex consisting of 17 subunits.</text>
</comment>
<keyword evidence="7 9" id="KW-0804">Transcription</keyword>
<comment type="similarity">
    <text evidence="2">Belongs to the RNA polymerase beta chain family.</text>
</comment>
<dbReference type="GO" id="GO:0006351">
    <property type="term" value="P:DNA-templated transcription"/>
    <property type="evidence" value="ECO:0007669"/>
    <property type="project" value="InterPro"/>
</dbReference>
<evidence type="ECO:0000256" key="6">
    <source>
        <dbReference type="ARBA" id="ARBA00022478"/>
    </source>
</evidence>
<dbReference type="InterPro" id="IPR013197">
    <property type="entry name" value="RNA_pol_III_RPC82-rel_HTH"/>
</dbReference>
<feature type="region of interest" description="Disordered" evidence="10">
    <location>
        <begin position="168"/>
        <end position="189"/>
    </location>
</feature>
<comment type="similarity">
    <text evidence="3 9">Belongs to the eukaryotic RPC3/POLR3C RNA polymerase subunit family.</text>
</comment>
<feature type="domain" description="DNA-directed RNA polymerase III subunit RPC3 winged-helix" evidence="13">
    <location>
        <begin position="374"/>
        <end position="445"/>
    </location>
</feature>
<evidence type="ECO:0000256" key="10">
    <source>
        <dbReference type="SAM" id="MobiDB-lite"/>
    </source>
</evidence>
<dbReference type="FunFam" id="1.10.10.10:FF:000515">
    <property type="entry name" value="DNA-directed RNA polymerase III subunit rpc3"/>
    <property type="match status" value="1"/>
</dbReference>
<evidence type="ECO:0000256" key="4">
    <source>
        <dbReference type="ARBA" id="ARBA00011206"/>
    </source>
</evidence>
<dbReference type="Gene3D" id="1.10.10.10">
    <property type="entry name" value="Winged helix-like DNA-binding domain superfamily/Winged helix DNA-binding domain"/>
    <property type="match status" value="4"/>
</dbReference>
<dbReference type="AlphaFoldDB" id="A0AAD1ZTU7"/>
<proteinExistence type="inferred from homology"/>
<comment type="function">
    <text evidence="9">DNA-dependent RNA polymerase catalyzes the transcription of DNA into RNA using the four ribonucleoside triphosphates as substrates. Specific core component of RNA polymerase III which synthesizes small RNAs, such as 5S rRNA and tRNAs.</text>
</comment>
<dbReference type="FunFam" id="1.10.10.10:FF:000218">
    <property type="entry name" value="DNA-directed RNA polymerase III subunit RPC3"/>
    <property type="match status" value="1"/>
</dbReference>
<evidence type="ECO:0000256" key="2">
    <source>
        <dbReference type="ARBA" id="ARBA00006835"/>
    </source>
</evidence>
<dbReference type="PANTHER" id="PTHR12949">
    <property type="entry name" value="RNA POLYMERASE III DNA DIRECTED -RELATED"/>
    <property type="match status" value="1"/>
</dbReference>
<dbReference type="SUPFAM" id="SSF46785">
    <property type="entry name" value="Winged helix' DNA-binding domain"/>
    <property type="match status" value="1"/>
</dbReference>
<evidence type="ECO:0000256" key="5">
    <source>
        <dbReference type="ARBA" id="ARBA00016689"/>
    </source>
</evidence>
<dbReference type="InterPro" id="IPR036388">
    <property type="entry name" value="WH-like_DNA-bd_sf"/>
</dbReference>
<keyword evidence="6 9" id="KW-0240">DNA-directed RNA polymerase</keyword>
<dbReference type="GO" id="GO:0005666">
    <property type="term" value="C:RNA polymerase III complex"/>
    <property type="evidence" value="ECO:0007669"/>
    <property type="project" value="UniProtKB-UniRule"/>
</dbReference>
<dbReference type="Pfam" id="PF22536">
    <property type="entry name" value="WHD_POLR3C"/>
    <property type="match status" value="1"/>
</dbReference>
<protein>
    <recommendedName>
        <fullName evidence="5 9">DNA-directed RNA polymerase III subunit RPC3</fullName>
        <shortName evidence="9">RNA polymerase III subunit C3</shortName>
    </recommendedName>
</protein>
<sequence>MVSQYGIKLATYLISASYGDFCSKVCECLLSRGTLTLMQIIRFTELSRENVVNCLRVLIHQNCVQAFSIQQEVAFGEAPKIVTQYMALFDNVIHKMRFPKFMQIVSEELGLDCLGIFEGLLQHGRLSLNQIIDRNKQTPDNSDVHVVQESFSILLNARLVERCPAPEPFLAPSSEEETPAKRRGTKSAKIAEAPKTIEQRALAEATPMESIRFLMEIDPLTGASEEKGMETHNVATLDEKWKQDFSDAELSASGRKKEILWRVNFEEFVRRLRHKACIEYVRIRLGDQSGIVLSAILELTRSSETTIKTDKSASLSINDIYDEVIKKDGGLGMDLERIRASLVQLGCQIPTTGIDETYSIDLKKIIELAQNEEVESVVLKRYGREAYRIFRLLSKSGSLLETDKISDTTFVEKKDTLKILYKLWKDGYLHMEKVSVNGPKQTLFLLWEINKESLWVRVLDEMYHAALNLRLRITYELDQEKEILQLPKEKLIGELEKRYKRLGKVRIILESSLMNLDGALMLFHDF</sequence>
<dbReference type="Pfam" id="PF05645">
    <property type="entry name" value="RNA_pol_Rpc82"/>
    <property type="match status" value="1"/>
</dbReference>
<comment type="subcellular location">
    <subcellularLocation>
        <location evidence="1 9">Nucleus</location>
    </subcellularLocation>
</comment>
<dbReference type="InterPro" id="IPR055207">
    <property type="entry name" value="POLR3C_WHD"/>
</dbReference>
<evidence type="ECO:0000259" key="12">
    <source>
        <dbReference type="Pfam" id="PF08221"/>
    </source>
</evidence>
<name>A0AAD1ZTU7_9LAMI</name>
<evidence type="ECO:0000313" key="15">
    <source>
        <dbReference type="Proteomes" id="UP000834106"/>
    </source>
</evidence>
<feature type="domain" description="RNA polymerase III Rpc82 C -terminal" evidence="11">
    <location>
        <begin position="149"/>
        <end position="335"/>
    </location>
</feature>
<evidence type="ECO:0000256" key="9">
    <source>
        <dbReference type="RuleBase" id="RU367076"/>
    </source>
</evidence>
<dbReference type="InterPro" id="IPR008806">
    <property type="entry name" value="RNA_pol_III_Rpc82_C"/>
</dbReference>
<keyword evidence="8 9" id="KW-0539">Nucleus</keyword>
<evidence type="ECO:0000256" key="7">
    <source>
        <dbReference type="ARBA" id="ARBA00023163"/>
    </source>
</evidence>
<dbReference type="EMBL" id="OU503048">
    <property type="protein sequence ID" value="CAI9774126.1"/>
    <property type="molecule type" value="Genomic_DNA"/>
</dbReference>
<organism evidence="14 15">
    <name type="scientific">Fraxinus pennsylvanica</name>
    <dbReference type="NCBI Taxonomy" id="56036"/>
    <lineage>
        <taxon>Eukaryota</taxon>
        <taxon>Viridiplantae</taxon>
        <taxon>Streptophyta</taxon>
        <taxon>Embryophyta</taxon>
        <taxon>Tracheophyta</taxon>
        <taxon>Spermatophyta</taxon>
        <taxon>Magnoliopsida</taxon>
        <taxon>eudicotyledons</taxon>
        <taxon>Gunneridae</taxon>
        <taxon>Pentapetalae</taxon>
        <taxon>asterids</taxon>
        <taxon>lamiids</taxon>
        <taxon>Lamiales</taxon>
        <taxon>Oleaceae</taxon>
        <taxon>Oleeae</taxon>
        <taxon>Fraxinus</taxon>
    </lineage>
</organism>
<gene>
    <name evidence="14" type="ORF">FPE_LOCUS21556</name>
</gene>
<keyword evidence="15" id="KW-1185">Reference proteome</keyword>
<evidence type="ECO:0000256" key="8">
    <source>
        <dbReference type="ARBA" id="ARBA00023242"/>
    </source>
</evidence>
<dbReference type="GO" id="GO:0003697">
    <property type="term" value="F:single-stranded DNA binding"/>
    <property type="evidence" value="ECO:0007669"/>
    <property type="project" value="UniProtKB-UniRule"/>
</dbReference>
<evidence type="ECO:0000259" key="13">
    <source>
        <dbReference type="Pfam" id="PF22536"/>
    </source>
</evidence>
<dbReference type="InterPro" id="IPR036390">
    <property type="entry name" value="WH_DNA-bd_sf"/>
</dbReference>